<dbReference type="EnsemblMetazoa" id="RPRC013156-RA">
    <property type="protein sequence ID" value="RPRC013156-PA"/>
    <property type="gene ID" value="RPRC013156"/>
</dbReference>
<proteinExistence type="predicted"/>
<dbReference type="Pfam" id="PF12796">
    <property type="entry name" value="Ank_2"/>
    <property type="match status" value="2"/>
</dbReference>
<dbReference type="PANTHER" id="PTHR24198:SF165">
    <property type="entry name" value="ANKYRIN REPEAT-CONTAINING PROTEIN-RELATED"/>
    <property type="match status" value="1"/>
</dbReference>
<dbReference type="PROSITE" id="PS50088">
    <property type="entry name" value="ANK_REPEAT"/>
    <property type="match status" value="6"/>
</dbReference>
<dbReference type="Gene3D" id="1.25.40.20">
    <property type="entry name" value="Ankyrin repeat-containing domain"/>
    <property type="match status" value="2"/>
</dbReference>
<dbReference type="RefSeq" id="XP_073983772.1">
    <property type="nucleotide sequence ID" value="XM_074127671.1"/>
</dbReference>
<dbReference type="PANTHER" id="PTHR24198">
    <property type="entry name" value="ANKYRIN REPEAT AND PROTEIN KINASE DOMAIN-CONTAINING PROTEIN"/>
    <property type="match status" value="1"/>
</dbReference>
<organism evidence="3 4">
    <name type="scientific">Rhodnius prolixus</name>
    <name type="common">Triatomid bug</name>
    <dbReference type="NCBI Taxonomy" id="13249"/>
    <lineage>
        <taxon>Eukaryota</taxon>
        <taxon>Metazoa</taxon>
        <taxon>Ecdysozoa</taxon>
        <taxon>Arthropoda</taxon>
        <taxon>Hexapoda</taxon>
        <taxon>Insecta</taxon>
        <taxon>Pterygota</taxon>
        <taxon>Neoptera</taxon>
        <taxon>Paraneoptera</taxon>
        <taxon>Hemiptera</taxon>
        <taxon>Heteroptera</taxon>
        <taxon>Panheteroptera</taxon>
        <taxon>Cimicomorpha</taxon>
        <taxon>Reduviidae</taxon>
        <taxon>Triatominae</taxon>
        <taxon>Rhodnius</taxon>
    </lineage>
</organism>
<dbReference type="Proteomes" id="UP000015103">
    <property type="component" value="Unassembled WGS sequence"/>
</dbReference>
<protein>
    <submittedName>
        <fullName evidence="3">Uncharacterized protein</fullName>
    </submittedName>
</protein>
<dbReference type="EMBL" id="ACPB03012046">
    <property type="status" value="NOT_ANNOTATED_CDS"/>
    <property type="molecule type" value="Genomic_DNA"/>
</dbReference>
<accession>T1IA35</accession>
<dbReference type="eggNOG" id="KOG4177">
    <property type="taxonomic scope" value="Eukaryota"/>
</dbReference>
<keyword evidence="4" id="KW-1185">Reference proteome</keyword>
<dbReference type="InterPro" id="IPR002110">
    <property type="entry name" value="Ankyrin_rpt"/>
</dbReference>
<dbReference type="SMART" id="SM00248">
    <property type="entry name" value="ANK"/>
    <property type="match status" value="10"/>
</dbReference>
<keyword evidence="1" id="KW-0677">Repeat</keyword>
<dbReference type="OMA" id="GWTLLME"/>
<dbReference type="GeneID" id="141453977"/>
<evidence type="ECO:0000256" key="1">
    <source>
        <dbReference type="ARBA" id="ARBA00022737"/>
    </source>
</evidence>
<reference evidence="3" key="1">
    <citation type="submission" date="2015-05" db="UniProtKB">
        <authorList>
            <consortium name="EnsemblMetazoa"/>
        </authorList>
    </citation>
    <scope>IDENTIFICATION</scope>
</reference>
<dbReference type="SUPFAM" id="SSF48403">
    <property type="entry name" value="Ankyrin repeat"/>
    <property type="match status" value="1"/>
</dbReference>
<evidence type="ECO:0000313" key="3">
    <source>
        <dbReference type="EnsemblMetazoa" id="RPRC013156-PA"/>
    </source>
</evidence>
<dbReference type="InterPro" id="IPR036770">
    <property type="entry name" value="Ankyrin_rpt-contain_sf"/>
</dbReference>
<dbReference type="PRINTS" id="PR01415">
    <property type="entry name" value="ANKYRIN"/>
</dbReference>
<dbReference type="STRING" id="13249.T1IA35"/>
<dbReference type="HOGENOM" id="CLU_478442_0_0_1"/>
<dbReference type="AlphaFoldDB" id="T1IA35"/>
<dbReference type="PROSITE" id="PS50297">
    <property type="entry name" value="ANK_REP_REGION"/>
    <property type="match status" value="5"/>
</dbReference>
<keyword evidence="2" id="KW-0040">ANK repeat</keyword>
<evidence type="ECO:0000256" key="2">
    <source>
        <dbReference type="ARBA" id="ARBA00023043"/>
    </source>
</evidence>
<dbReference type="InParanoid" id="T1IA35"/>
<dbReference type="Pfam" id="PF00023">
    <property type="entry name" value="Ank"/>
    <property type="match status" value="1"/>
</dbReference>
<name>T1IA35_RHOPR</name>
<dbReference type="VEuPathDB" id="VectorBase:RPRC013156"/>
<sequence>MEDDDSEGESCDYRCIDFDWRNLDSAPRLSWAIRAGDIDSLRKLIDEGASINAADNRGWTPLHEAVKDDENYEMVEELIRAGAYLEHKTVVGETPLFFAARYGSLNILDLLIREGAAVNCHNLKSYTPLHMAACCKNSTCEAVLLKLLAAGAKIDALDVENRSALHFAVEENNIPATRVLLEAGLDPMVVDFFGRNVVVSACMAGNIEVLELVLGKLGHKLNIINYQSRDGWTLLMEAVQFKHIEIVKLLIRYGADTSLQEGRGLLALHIAAHTGRADILKVVLDNTPVKAIEASSVLSSPRSALHTRSLLALAIDKNSYDSVELILSRKDLISDVITCPVKMGNVLVSPASFLLMYADAVPHGEEKLKMLELLLTKPELIEPKYTKTVDVIDPIEAAISVHVRNHPQQGCYCCKYLSLILAKGASADGPHLFQAALKSGFTSGISLLLSHSNTHEPEHLLKTMWADVHKNDRSWNGTESNTFAYLMDLSTDHSVTFETHRQEPTDQTLDKVCRLIKSKRRPASLKRLARSSFRSYLHKETESKPSDFLSTVRHIDAPKSVVGFLMYNDI</sequence>
<evidence type="ECO:0000313" key="4">
    <source>
        <dbReference type="Proteomes" id="UP000015103"/>
    </source>
</evidence>